<dbReference type="InterPro" id="IPR029033">
    <property type="entry name" value="His_PPase_superfam"/>
</dbReference>
<organism evidence="4 5">
    <name type="scientific">Coniosporium apollinis</name>
    <dbReference type="NCBI Taxonomy" id="61459"/>
    <lineage>
        <taxon>Eukaryota</taxon>
        <taxon>Fungi</taxon>
        <taxon>Dikarya</taxon>
        <taxon>Ascomycota</taxon>
        <taxon>Pezizomycotina</taxon>
        <taxon>Dothideomycetes</taxon>
        <taxon>Dothideomycetes incertae sedis</taxon>
        <taxon>Coniosporium</taxon>
    </lineage>
</organism>
<dbReference type="PANTHER" id="PTHR11567:SF142">
    <property type="entry name" value="PHOSPHOGLYCERATE MUTASE-LIKE PROTEIN"/>
    <property type="match status" value="1"/>
</dbReference>
<keyword evidence="5" id="KW-1185">Reference proteome</keyword>
<dbReference type="EMBL" id="JAPDRL010000104">
    <property type="protein sequence ID" value="KAJ9657266.1"/>
    <property type="molecule type" value="Genomic_DNA"/>
</dbReference>
<accession>A0ABQ9NIQ2</accession>
<dbReference type="Pfam" id="PF00328">
    <property type="entry name" value="His_Phos_2"/>
    <property type="match status" value="1"/>
</dbReference>
<proteinExistence type="inferred from homology"/>
<evidence type="ECO:0000313" key="4">
    <source>
        <dbReference type="EMBL" id="KAJ9657266.1"/>
    </source>
</evidence>
<dbReference type="SUPFAM" id="SSF53254">
    <property type="entry name" value="Phosphoglycerate mutase-like"/>
    <property type="match status" value="1"/>
</dbReference>
<feature type="signal peptide" evidence="3">
    <location>
        <begin position="1"/>
        <end position="19"/>
    </location>
</feature>
<dbReference type="Gene3D" id="3.40.50.1240">
    <property type="entry name" value="Phosphoglycerate mutase-like"/>
    <property type="match status" value="1"/>
</dbReference>
<evidence type="ECO:0000256" key="3">
    <source>
        <dbReference type="SAM" id="SignalP"/>
    </source>
</evidence>
<keyword evidence="3" id="KW-0732">Signal</keyword>
<name>A0ABQ9NIQ2_9PEZI</name>
<evidence type="ECO:0000313" key="5">
    <source>
        <dbReference type="Proteomes" id="UP001172684"/>
    </source>
</evidence>
<gene>
    <name evidence="4" type="ORF">H2201_008247</name>
</gene>
<keyword evidence="2" id="KW-0472">Membrane</keyword>
<evidence type="ECO:0000256" key="1">
    <source>
        <dbReference type="ARBA" id="ARBA00005375"/>
    </source>
</evidence>
<dbReference type="PANTHER" id="PTHR11567">
    <property type="entry name" value="ACID PHOSPHATASE-RELATED"/>
    <property type="match status" value="1"/>
</dbReference>
<protein>
    <recommendedName>
        <fullName evidence="6">Acid phosphatase</fullName>
    </recommendedName>
</protein>
<keyword evidence="2" id="KW-1133">Transmembrane helix</keyword>
<comment type="similarity">
    <text evidence="1">Belongs to the histidine acid phosphatase family.</text>
</comment>
<evidence type="ECO:0008006" key="6">
    <source>
        <dbReference type="Google" id="ProtNLM"/>
    </source>
</evidence>
<feature type="chain" id="PRO_5047206292" description="Acid phosphatase" evidence="3">
    <location>
        <begin position="20"/>
        <end position="484"/>
    </location>
</feature>
<sequence>MFSKLALLAVSATIGPALGETILGVTVFTRHGDRTSKHFPGYSLTSLGAQQNFKVGQDYRGIYLDSGSSKRILGISEDKYVSSQVYASTPDQKILLDATTAFLQGFYPPLEEVTRLTLANGSTYSNPLNGYQYIHIHSEPSTSPNSIWLKGDDSCPTYTRASSSFKSNPEFQQRTEATTPFYARFWDILRNVHDYRPENLTYANAYDIYDLLNTASIHNASFAPANHAISQGISAPDLARLRTLADSAEFAANYDVDEPMRSIGGATFAGAVLARLNETVATRGRRKFSLLAGSYDTFLSFFGLADLTAGSADFYGLPAYAASMAFEVFTAENVTAFPAVGEVSVRFLFRNGSDGEALKAFPLFGRKEVALPWSEFVAEMGKRAITSVREWCEACESTAEFCMIYSGPTTIWNPAAYAISGVISGIIGGTFAVLTILGSKKLGEKARARKARKARENDICLAEMGALNKAGAVERTSSVGGESV</sequence>
<feature type="transmembrane region" description="Helical" evidence="2">
    <location>
        <begin position="415"/>
        <end position="437"/>
    </location>
</feature>
<dbReference type="CDD" id="cd07061">
    <property type="entry name" value="HP_HAP_like"/>
    <property type="match status" value="1"/>
</dbReference>
<dbReference type="Proteomes" id="UP001172684">
    <property type="component" value="Unassembled WGS sequence"/>
</dbReference>
<keyword evidence="2" id="KW-0812">Transmembrane</keyword>
<dbReference type="InterPro" id="IPR000560">
    <property type="entry name" value="His_Pase_clade-2"/>
</dbReference>
<comment type="caution">
    <text evidence="4">The sequence shown here is derived from an EMBL/GenBank/DDBJ whole genome shotgun (WGS) entry which is preliminary data.</text>
</comment>
<evidence type="ECO:0000256" key="2">
    <source>
        <dbReference type="SAM" id="Phobius"/>
    </source>
</evidence>
<reference evidence="4" key="1">
    <citation type="submission" date="2022-10" db="EMBL/GenBank/DDBJ databases">
        <title>Culturing micro-colonial fungi from biological soil crusts in the Mojave desert and describing Neophaeococcomyces mojavensis, and introducing the new genera and species Taxawa tesnikishii.</title>
        <authorList>
            <person name="Kurbessoian T."/>
            <person name="Stajich J.E."/>
        </authorList>
    </citation>
    <scope>NUCLEOTIDE SEQUENCE</scope>
    <source>
        <strain evidence="4">TK_1</strain>
    </source>
</reference>
<dbReference type="InterPro" id="IPR050645">
    <property type="entry name" value="Histidine_acid_phosphatase"/>
</dbReference>